<feature type="transmembrane region" description="Helical" evidence="1">
    <location>
        <begin position="236"/>
        <end position="257"/>
    </location>
</feature>
<feature type="transmembrane region" description="Helical" evidence="1">
    <location>
        <begin position="428"/>
        <end position="451"/>
    </location>
</feature>
<feature type="transmembrane region" description="Helical" evidence="1">
    <location>
        <begin position="496"/>
        <end position="522"/>
    </location>
</feature>
<evidence type="ECO:0000313" key="3">
    <source>
        <dbReference type="Proteomes" id="UP001285352"/>
    </source>
</evidence>
<sequence length="528" mass="54405">MNALTGTGVLMRLALRRDRVLLPVWITAFLMMAVTSAAATKDLFPTVASIVQAASLMNGTPALVAVYGRIFDPTSLGALAMLKAMGSGSVLVAIFSIIVVVRHTRAEEDAGRLELVGSGVVGRWAPLTAALSVAIGADVVLGLVTGIAVALAGLPVAGSLAFGLAWVCVGLVFACVAAVTVQLVASKRAATGLALAVLGLAFLLRAVGDVTGPRWLSWLSPLAWAQQLRPYEGDRWWVAWIALAFAAIVAAVAYLLVARRDHGAGMLPDRLGPAGASRWLRGPFSLAWRLQRGSLIGWTIGFVLYGLLVGSVAGSIGDMVGSAESQEMFRALGGVEGLTDAVFAAMFGLLGVVAAGYGVQAAMRLHAEESDHRADPVLVAGVSRACWVMSHVSVALTGTALLLVGAGLAAGVVHAVRTGDATQVGRVFAGAVVEVPAAWVLTGVAVVLFGAARALAGAGWAVLAVFLLLGDLGPVLKLDQWLMDLSPFTHVPHLPGGTFAAMPMAWLAVSTLLLTGAGLMALRRRDVG</sequence>
<feature type="transmembrane region" description="Helical" evidence="1">
    <location>
        <begin position="295"/>
        <end position="317"/>
    </location>
</feature>
<accession>A0ABU4UPJ4</accession>
<keyword evidence="3" id="KW-1185">Reference proteome</keyword>
<evidence type="ECO:0000256" key="1">
    <source>
        <dbReference type="SAM" id="Phobius"/>
    </source>
</evidence>
<feature type="transmembrane region" description="Helical" evidence="1">
    <location>
        <begin position="193"/>
        <end position="216"/>
    </location>
</feature>
<evidence type="ECO:0000313" key="2">
    <source>
        <dbReference type="EMBL" id="MDX8141412.1"/>
    </source>
</evidence>
<proteinExistence type="predicted"/>
<protein>
    <submittedName>
        <fullName evidence="2">ABC transporter permease</fullName>
    </submittedName>
</protein>
<gene>
    <name evidence="2" type="ORF">SK854_04760</name>
</gene>
<feature type="transmembrane region" description="Helical" evidence="1">
    <location>
        <begin position="20"/>
        <end position="39"/>
    </location>
</feature>
<keyword evidence="1" id="KW-1133">Transmembrane helix</keyword>
<dbReference type="RefSeq" id="WP_319973739.1">
    <property type="nucleotide sequence ID" value="NZ_JAXAVU010000002.1"/>
</dbReference>
<organism evidence="2 3">
    <name type="scientific">Lentzea sokolovensis</name>
    <dbReference type="NCBI Taxonomy" id="3095429"/>
    <lineage>
        <taxon>Bacteria</taxon>
        <taxon>Bacillati</taxon>
        <taxon>Actinomycetota</taxon>
        <taxon>Actinomycetes</taxon>
        <taxon>Pseudonocardiales</taxon>
        <taxon>Pseudonocardiaceae</taxon>
        <taxon>Lentzea</taxon>
    </lineage>
</organism>
<feature type="transmembrane region" description="Helical" evidence="1">
    <location>
        <begin position="124"/>
        <end position="154"/>
    </location>
</feature>
<dbReference type="EMBL" id="JAXAVU010000002">
    <property type="protein sequence ID" value="MDX8141412.1"/>
    <property type="molecule type" value="Genomic_DNA"/>
</dbReference>
<feature type="transmembrane region" description="Helical" evidence="1">
    <location>
        <begin position="458"/>
        <end position="476"/>
    </location>
</feature>
<feature type="transmembrane region" description="Helical" evidence="1">
    <location>
        <begin position="160"/>
        <end position="181"/>
    </location>
</feature>
<dbReference type="Proteomes" id="UP001285352">
    <property type="component" value="Unassembled WGS sequence"/>
</dbReference>
<comment type="caution">
    <text evidence="2">The sequence shown here is derived from an EMBL/GenBank/DDBJ whole genome shotgun (WGS) entry which is preliminary data.</text>
</comment>
<feature type="transmembrane region" description="Helical" evidence="1">
    <location>
        <begin position="84"/>
        <end position="103"/>
    </location>
</feature>
<feature type="transmembrane region" description="Helical" evidence="1">
    <location>
        <begin position="337"/>
        <end position="359"/>
    </location>
</feature>
<keyword evidence="1" id="KW-0812">Transmembrane</keyword>
<name>A0ABU4UPJ4_9PSEU</name>
<feature type="transmembrane region" description="Helical" evidence="1">
    <location>
        <begin position="394"/>
        <end position="416"/>
    </location>
</feature>
<keyword evidence="1" id="KW-0472">Membrane</keyword>
<reference evidence="2 3" key="1">
    <citation type="submission" date="2023-11" db="EMBL/GenBank/DDBJ databases">
        <title>Lentzea sokolovensis, sp. nov., Lentzea kristufkii, sp. nov., and Lentzea miocenensis, sp. nov., rare actinobacteria from Sokolov Coal Basin, Miocene lacustrine sediment, Czech Republic.</title>
        <authorList>
            <person name="Lara A."/>
            <person name="Kotroba L."/>
            <person name="Nouioui I."/>
            <person name="Neumann-Schaal M."/>
            <person name="Mast Y."/>
            <person name="Chronakova A."/>
        </authorList>
    </citation>
    <scope>NUCLEOTIDE SEQUENCE [LARGE SCALE GENOMIC DNA]</scope>
    <source>
        <strain evidence="2 3">BCCO 10_0061</strain>
    </source>
</reference>
<reference evidence="2 3" key="2">
    <citation type="submission" date="2023-11" db="EMBL/GenBank/DDBJ databases">
        <authorList>
            <person name="Lara A.C."/>
            <person name="Chronakova A."/>
        </authorList>
    </citation>
    <scope>NUCLEOTIDE SEQUENCE [LARGE SCALE GENOMIC DNA]</scope>
    <source>
        <strain evidence="2 3">BCCO 10_0061</strain>
    </source>
</reference>